<comment type="subcellular location">
    <subcellularLocation>
        <location evidence="2">Cytoplasm</location>
    </subcellularLocation>
    <subcellularLocation>
        <location evidence="1">Nucleus</location>
    </subcellularLocation>
</comment>
<dbReference type="InterPro" id="IPR055089">
    <property type="entry name" value="COP9_N"/>
</dbReference>
<keyword evidence="6" id="KW-0736">Signalosome</keyword>
<evidence type="ECO:0000313" key="9">
    <source>
        <dbReference type="EMBL" id="EEQ28483.1"/>
    </source>
</evidence>
<evidence type="ECO:0000256" key="7">
    <source>
        <dbReference type="ARBA" id="ARBA00023242"/>
    </source>
</evidence>
<dbReference type="RefSeq" id="XP_002851267.1">
    <property type="nucleotide sequence ID" value="XM_002851221.1"/>
</dbReference>
<dbReference type="GO" id="GO:0005737">
    <property type="term" value="C:cytoplasm"/>
    <property type="evidence" value="ECO:0007669"/>
    <property type="project" value="UniProtKB-SubCell"/>
</dbReference>
<feature type="domain" description="PCI" evidence="8">
    <location>
        <begin position="245"/>
        <end position="413"/>
    </location>
</feature>
<keyword evidence="7" id="KW-0539">Nucleus</keyword>
<dbReference type="Pfam" id="PF22788">
    <property type="entry name" value="COP9_hel_rpt"/>
    <property type="match status" value="1"/>
</dbReference>
<protein>
    <recommendedName>
        <fullName evidence="4">COP9 signalosome complex subunit 3</fullName>
    </recommendedName>
</protein>
<dbReference type="VEuPathDB" id="FungiDB:MCYG_01371"/>
<evidence type="ECO:0000259" key="8">
    <source>
        <dbReference type="PROSITE" id="PS50250"/>
    </source>
</evidence>
<accession>C5FF99</accession>
<evidence type="ECO:0000256" key="1">
    <source>
        <dbReference type="ARBA" id="ARBA00004123"/>
    </source>
</evidence>
<dbReference type="PANTHER" id="PTHR10758">
    <property type="entry name" value="26S PROTEASOME NON-ATPASE REGULATORY SUBUNIT 3/COP9 SIGNALOSOME COMPLEX SUBUNIT 3"/>
    <property type="match status" value="1"/>
</dbReference>
<dbReference type="EMBL" id="DS995701">
    <property type="protein sequence ID" value="EEQ28483.1"/>
    <property type="molecule type" value="Genomic_DNA"/>
</dbReference>
<keyword evidence="5" id="KW-0963">Cytoplasm</keyword>
<dbReference type="InterPro" id="IPR000717">
    <property type="entry name" value="PCI_dom"/>
</dbReference>
<dbReference type="InterPro" id="IPR050756">
    <property type="entry name" value="CSN3"/>
</dbReference>
<evidence type="ECO:0000256" key="5">
    <source>
        <dbReference type="ARBA" id="ARBA00022490"/>
    </source>
</evidence>
<comment type="similarity">
    <text evidence="3">Belongs to the CSN3 family.</text>
</comment>
<gene>
    <name evidence="9" type="ORF">MCYG_01371</name>
</gene>
<dbReference type="OrthoDB" id="29061at2759"/>
<dbReference type="GO" id="GO:0008180">
    <property type="term" value="C:COP9 signalosome"/>
    <property type="evidence" value="ECO:0007669"/>
    <property type="project" value="UniProtKB-KW"/>
</dbReference>
<name>C5FF99_ARTOC</name>
<dbReference type="eggNOG" id="KOG2582">
    <property type="taxonomic scope" value="Eukaryota"/>
</dbReference>
<dbReference type="Proteomes" id="UP000002035">
    <property type="component" value="Unassembled WGS sequence"/>
</dbReference>
<evidence type="ECO:0000256" key="2">
    <source>
        <dbReference type="ARBA" id="ARBA00004496"/>
    </source>
</evidence>
<dbReference type="PROSITE" id="PS50250">
    <property type="entry name" value="PCI"/>
    <property type="match status" value="1"/>
</dbReference>
<dbReference type="HOGENOM" id="CLU_028825_1_1_1"/>
<keyword evidence="10" id="KW-1185">Reference proteome</keyword>
<proteinExistence type="inferred from homology"/>
<organism evidence="9 10">
    <name type="scientific">Arthroderma otae (strain ATCC MYA-4605 / CBS 113480)</name>
    <name type="common">Microsporum canis</name>
    <dbReference type="NCBI Taxonomy" id="554155"/>
    <lineage>
        <taxon>Eukaryota</taxon>
        <taxon>Fungi</taxon>
        <taxon>Dikarya</taxon>
        <taxon>Ascomycota</taxon>
        <taxon>Pezizomycotina</taxon>
        <taxon>Eurotiomycetes</taxon>
        <taxon>Eurotiomycetidae</taxon>
        <taxon>Onygenales</taxon>
        <taxon>Arthrodermataceae</taxon>
        <taxon>Microsporum</taxon>
    </lineage>
</organism>
<dbReference type="STRING" id="554155.C5FF99"/>
<evidence type="ECO:0000313" key="10">
    <source>
        <dbReference type="Proteomes" id="UP000002035"/>
    </source>
</evidence>
<dbReference type="AlphaFoldDB" id="C5FF99"/>
<sequence>MATQLLLSFDPSAELSDAEYDQKIRTFCVNIKKLSSSALVGSSTAGQGNHLDILNPAQHSVAYVQVLLALYQTTQKSGKSGCPEAFQPGGEGWKRALEFFETFDPIQVRYVGREFTRLVEIIVAAAHSASQPLLAVQPLRNALLRLDPSCSTMTATHTLFVRMCLRARAYRSALPILEKPIFHIPASGDRTYHKRAQILPCDRDQSSSTYITDSSGLAGTLTHQTYLEYYLYGAMIYTARKEWDNALRFLHIVMAAPAINSVSKIMVEAYKKWILVRLLAKGQILTIPQGVPQFAIRIYKALAKPYEALADIFLDGTLQRLEAEISVGTEVWDKDNNFGLVHQLPAAYRRFSILRLEKVFAAISIPDITGRVSYECGSAAELEKYVASLIEKGQLDARLVQASDPSGPSVLRFGQNMTAMDPSSEAKLWANLVKEKNRIKAMIDNVARIDVRVELGGDYIDGLGKAQRKAEAQAHRNASAFDEDIMGIPR</sequence>
<dbReference type="GO" id="GO:0006511">
    <property type="term" value="P:ubiquitin-dependent protein catabolic process"/>
    <property type="evidence" value="ECO:0007669"/>
    <property type="project" value="TreeGrafter"/>
</dbReference>
<dbReference type="OMA" id="NHYHDLV"/>
<reference evidence="10" key="1">
    <citation type="journal article" date="2012" name="MBio">
        <title>Comparative genome analysis of Trichophyton rubrum and related dermatophytes reveals candidate genes involved in infection.</title>
        <authorList>
            <person name="Martinez D.A."/>
            <person name="Oliver B.G."/>
            <person name="Graeser Y."/>
            <person name="Goldberg J.M."/>
            <person name="Li W."/>
            <person name="Martinez-Rossi N.M."/>
            <person name="Monod M."/>
            <person name="Shelest E."/>
            <person name="Barton R.C."/>
            <person name="Birch E."/>
            <person name="Brakhage A.A."/>
            <person name="Chen Z."/>
            <person name="Gurr S.J."/>
            <person name="Heiman D."/>
            <person name="Heitman J."/>
            <person name="Kosti I."/>
            <person name="Rossi A."/>
            <person name="Saif S."/>
            <person name="Samalova M."/>
            <person name="Saunders C.W."/>
            <person name="Shea T."/>
            <person name="Summerbell R.C."/>
            <person name="Xu J."/>
            <person name="Young S."/>
            <person name="Zeng Q."/>
            <person name="Birren B.W."/>
            <person name="Cuomo C.A."/>
            <person name="White T.C."/>
        </authorList>
    </citation>
    <scope>NUCLEOTIDE SEQUENCE [LARGE SCALE GENOMIC DNA]</scope>
    <source>
        <strain evidence="10">ATCC MYA-4605 / CBS 113480</strain>
    </source>
</reference>
<evidence type="ECO:0000256" key="4">
    <source>
        <dbReference type="ARBA" id="ARBA00014878"/>
    </source>
</evidence>
<dbReference type="PANTHER" id="PTHR10758:SF1">
    <property type="entry name" value="COP9 SIGNALOSOME COMPLEX SUBUNIT 3"/>
    <property type="match status" value="1"/>
</dbReference>
<evidence type="ECO:0000256" key="6">
    <source>
        <dbReference type="ARBA" id="ARBA00022790"/>
    </source>
</evidence>
<evidence type="ECO:0000256" key="3">
    <source>
        <dbReference type="ARBA" id="ARBA00007084"/>
    </source>
</evidence>
<dbReference type="GeneID" id="9228888"/>